<sequence length="364" mass="41861">MPRKGENIYKRKDGRWEGRYIKGRKKDGKIYYGYIYGKKYREVKDQMIMIFRTQEDYKKTHQNHFSGNFEAWSDYWLTSVVAPRVKRSTFISYESKVKTHLLPSLGNKPLIKINAEDIQELIYRLENILAAGSVHAIFRVLRTCMKQALSESKIFIDPTEGIILPKLVRNKGKALSLEEQKRIKKIASQDSKGLPIILALGTGMRIGEICGLKWVDIDFVNKKIKVKRTIQRLATGDGHTSLLEQKPKTPSSERTIPLSKSLMDSLNKLQRNSESEYVFGQKDHPLEPRLLTYHFNRIAKEANIEEATFHVLRHSFATRCLELGVKITSISSLLGHSSTKMTLDIYTHSFESDERKAIDQIASL</sequence>
<dbReference type="GO" id="GO:0015074">
    <property type="term" value="P:DNA integration"/>
    <property type="evidence" value="ECO:0007669"/>
    <property type="project" value="UniProtKB-KW"/>
</dbReference>
<evidence type="ECO:0008006" key="10">
    <source>
        <dbReference type="Google" id="ProtNLM"/>
    </source>
</evidence>
<dbReference type="RefSeq" id="WP_069700250.1">
    <property type="nucleotide sequence ID" value="NZ_JAGGMA010000001.1"/>
</dbReference>
<dbReference type="GO" id="GO:0006310">
    <property type="term" value="P:DNA recombination"/>
    <property type="evidence" value="ECO:0007669"/>
    <property type="project" value="UniProtKB-KW"/>
</dbReference>
<comment type="caution">
    <text evidence="8">The sequence shown here is derived from an EMBL/GenBank/DDBJ whole genome shotgun (WGS) entry which is preliminary data.</text>
</comment>
<dbReference type="Gene3D" id="1.10.443.10">
    <property type="entry name" value="Intergrase catalytic core"/>
    <property type="match status" value="1"/>
</dbReference>
<evidence type="ECO:0000256" key="3">
    <source>
        <dbReference type="ARBA" id="ARBA00023125"/>
    </source>
</evidence>
<dbReference type="CDD" id="cd01189">
    <property type="entry name" value="INT_ICEBs1_C_like"/>
    <property type="match status" value="1"/>
</dbReference>
<dbReference type="InterPro" id="IPR004107">
    <property type="entry name" value="Integrase_SAM-like_N"/>
</dbReference>
<evidence type="ECO:0000256" key="1">
    <source>
        <dbReference type="ARBA" id="ARBA00008857"/>
    </source>
</evidence>
<comment type="similarity">
    <text evidence="1">Belongs to the 'phage' integrase family.</text>
</comment>
<dbReference type="InterPro" id="IPR013762">
    <property type="entry name" value="Integrase-like_cat_sf"/>
</dbReference>
<dbReference type="InterPro" id="IPR050808">
    <property type="entry name" value="Phage_Integrase"/>
</dbReference>
<feature type="domain" description="Core-binding (CB)" evidence="7">
    <location>
        <begin position="67"/>
        <end position="149"/>
    </location>
</feature>
<dbReference type="Pfam" id="PF00589">
    <property type="entry name" value="Phage_integrase"/>
    <property type="match status" value="1"/>
</dbReference>
<dbReference type="STRING" id="762845.BCR26_06930"/>
<evidence type="ECO:0000259" key="6">
    <source>
        <dbReference type="PROSITE" id="PS51898"/>
    </source>
</evidence>
<dbReference type="PANTHER" id="PTHR30629">
    <property type="entry name" value="PROPHAGE INTEGRASE"/>
    <property type="match status" value="1"/>
</dbReference>
<dbReference type="EMBL" id="MIEK01000081">
    <property type="protein sequence ID" value="OEH80732.1"/>
    <property type="molecule type" value="Genomic_DNA"/>
</dbReference>
<dbReference type="PANTHER" id="PTHR30629:SF2">
    <property type="entry name" value="PROPHAGE INTEGRASE INTS-RELATED"/>
    <property type="match status" value="1"/>
</dbReference>
<evidence type="ECO:0000256" key="4">
    <source>
        <dbReference type="ARBA" id="ARBA00023172"/>
    </source>
</evidence>
<keyword evidence="9" id="KW-1185">Reference proteome</keyword>
<feature type="domain" description="Tyr recombinase" evidence="6">
    <location>
        <begin position="170"/>
        <end position="359"/>
    </location>
</feature>
<organism evidence="8 9">
    <name type="scientific">Enterococcus rivorum</name>
    <dbReference type="NCBI Taxonomy" id="762845"/>
    <lineage>
        <taxon>Bacteria</taxon>
        <taxon>Bacillati</taxon>
        <taxon>Bacillota</taxon>
        <taxon>Bacilli</taxon>
        <taxon>Lactobacillales</taxon>
        <taxon>Enterococcaceae</taxon>
        <taxon>Enterococcus</taxon>
    </lineage>
</organism>
<dbReference type="OrthoDB" id="9803188at2"/>
<accession>A0A1E5KS59</accession>
<keyword evidence="2" id="KW-0229">DNA integration</keyword>
<proteinExistence type="inferred from homology"/>
<protein>
    <recommendedName>
        <fullName evidence="10">Integrase</fullName>
    </recommendedName>
</protein>
<dbReference type="AlphaFoldDB" id="A0A1E5KS59"/>
<evidence type="ECO:0000259" key="7">
    <source>
        <dbReference type="PROSITE" id="PS51900"/>
    </source>
</evidence>
<reference evidence="8 9" key="1">
    <citation type="submission" date="2016-09" db="EMBL/GenBank/DDBJ databases">
        <authorList>
            <person name="Capua I."/>
            <person name="De Benedictis P."/>
            <person name="Joannis T."/>
            <person name="Lombin L.H."/>
            <person name="Cattoli G."/>
        </authorList>
    </citation>
    <scope>NUCLEOTIDE SEQUENCE [LARGE SCALE GENOMIC DNA]</scope>
    <source>
        <strain evidence="8 9">LMG 25899</strain>
    </source>
</reference>
<evidence type="ECO:0000256" key="5">
    <source>
        <dbReference type="PROSITE-ProRule" id="PRU01248"/>
    </source>
</evidence>
<keyword evidence="3 5" id="KW-0238">DNA-binding</keyword>
<gene>
    <name evidence="8" type="ORF">BCR26_06930</name>
</gene>
<dbReference type="Proteomes" id="UP000095256">
    <property type="component" value="Unassembled WGS sequence"/>
</dbReference>
<dbReference type="GO" id="GO:0003677">
    <property type="term" value="F:DNA binding"/>
    <property type="evidence" value="ECO:0007669"/>
    <property type="project" value="UniProtKB-UniRule"/>
</dbReference>
<dbReference type="PROSITE" id="PS51900">
    <property type="entry name" value="CB"/>
    <property type="match status" value="1"/>
</dbReference>
<dbReference type="PROSITE" id="PS51898">
    <property type="entry name" value="TYR_RECOMBINASE"/>
    <property type="match status" value="1"/>
</dbReference>
<dbReference type="Gene3D" id="1.10.150.130">
    <property type="match status" value="1"/>
</dbReference>
<dbReference type="InterPro" id="IPR002104">
    <property type="entry name" value="Integrase_catalytic"/>
</dbReference>
<name>A0A1E5KS59_9ENTE</name>
<evidence type="ECO:0000313" key="8">
    <source>
        <dbReference type="EMBL" id="OEH80732.1"/>
    </source>
</evidence>
<dbReference type="Pfam" id="PF14659">
    <property type="entry name" value="Phage_int_SAM_3"/>
    <property type="match status" value="1"/>
</dbReference>
<dbReference type="SUPFAM" id="SSF56349">
    <property type="entry name" value="DNA breaking-rejoining enzymes"/>
    <property type="match status" value="1"/>
</dbReference>
<dbReference type="InterPro" id="IPR010998">
    <property type="entry name" value="Integrase_recombinase_N"/>
</dbReference>
<keyword evidence="4" id="KW-0233">DNA recombination</keyword>
<evidence type="ECO:0000256" key="2">
    <source>
        <dbReference type="ARBA" id="ARBA00022908"/>
    </source>
</evidence>
<evidence type="ECO:0000313" key="9">
    <source>
        <dbReference type="Proteomes" id="UP000095256"/>
    </source>
</evidence>
<dbReference type="InterPro" id="IPR044068">
    <property type="entry name" value="CB"/>
</dbReference>
<dbReference type="InterPro" id="IPR011010">
    <property type="entry name" value="DNA_brk_join_enz"/>
</dbReference>